<dbReference type="Gene3D" id="3.30.300.20">
    <property type="match status" value="1"/>
</dbReference>
<evidence type="ECO:0000256" key="5">
    <source>
        <dbReference type="ARBA" id="ARBA00022741"/>
    </source>
</evidence>
<evidence type="ECO:0000256" key="9">
    <source>
        <dbReference type="HAMAP-Rule" id="MF_00195"/>
    </source>
</evidence>
<protein>
    <recommendedName>
        <fullName evidence="2 9">GTPase Der</fullName>
    </recommendedName>
    <alternativeName>
        <fullName evidence="7 9">GTP-binding protein EngA</fullName>
    </alternativeName>
</protein>
<dbReference type="GO" id="GO:0043022">
    <property type="term" value="F:ribosome binding"/>
    <property type="evidence" value="ECO:0007669"/>
    <property type="project" value="TreeGrafter"/>
</dbReference>
<dbReference type="GO" id="GO:0042254">
    <property type="term" value="P:ribosome biogenesis"/>
    <property type="evidence" value="ECO:0007669"/>
    <property type="project" value="UniProtKB-KW"/>
</dbReference>
<dbReference type="NCBIfam" id="TIGR03594">
    <property type="entry name" value="GTPase_EngA"/>
    <property type="match status" value="1"/>
</dbReference>
<evidence type="ECO:0000256" key="1">
    <source>
        <dbReference type="ARBA" id="ARBA00008279"/>
    </source>
</evidence>
<keyword evidence="5 9" id="KW-0547">Nucleotide-binding</keyword>
<dbReference type="RefSeq" id="WP_190240399.1">
    <property type="nucleotide sequence ID" value="NZ_QFGA01000002.1"/>
</dbReference>
<keyword evidence="14" id="KW-1185">Reference proteome</keyword>
<comment type="similarity">
    <text evidence="1 9 10 11">Belongs to the TRAFAC class TrmE-Era-EngA-EngB-Septin-like GTPase superfamily. EngA (Der) GTPase family.</text>
</comment>
<dbReference type="PANTHER" id="PTHR43834">
    <property type="entry name" value="GTPASE DER"/>
    <property type="match status" value="1"/>
</dbReference>
<dbReference type="AlphaFoldDB" id="A0A4Y7R919"/>
<dbReference type="InterPro" id="IPR015946">
    <property type="entry name" value="KH_dom-like_a/b"/>
</dbReference>
<proteinExistence type="inferred from homology"/>
<keyword evidence="6 9" id="KW-0342">GTP-binding</keyword>
<evidence type="ECO:0000256" key="4">
    <source>
        <dbReference type="ARBA" id="ARBA00022737"/>
    </source>
</evidence>
<feature type="binding site" evidence="9">
    <location>
        <begin position="120"/>
        <end position="123"/>
    </location>
    <ligand>
        <name>GTP</name>
        <dbReference type="ChEBI" id="CHEBI:37565"/>
        <label>1</label>
    </ligand>
</feature>
<feature type="binding site" evidence="9">
    <location>
        <begin position="295"/>
        <end position="298"/>
    </location>
    <ligand>
        <name>GTP</name>
        <dbReference type="ChEBI" id="CHEBI:37565"/>
        <label>2</label>
    </ligand>
</feature>
<dbReference type="GO" id="GO:0005525">
    <property type="term" value="F:GTP binding"/>
    <property type="evidence" value="ECO:0007669"/>
    <property type="project" value="UniProtKB-UniRule"/>
</dbReference>
<dbReference type="SUPFAM" id="SSF52540">
    <property type="entry name" value="P-loop containing nucleoside triphosphate hydrolases"/>
    <property type="match status" value="2"/>
</dbReference>
<comment type="caution">
    <text evidence="13">The sequence shown here is derived from an EMBL/GenBank/DDBJ whole genome shotgun (WGS) entry which is preliminary data.</text>
</comment>
<dbReference type="InterPro" id="IPR027417">
    <property type="entry name" value="P-loop_NTPase"/>
</dbReference>
<name>A0A4Y7R919_9FIRM</name>
<dbReference type="Proteomes" id="UP000298324">
    <property type="component" value="Unassembled WGS sequence"/>
</dbReference>
<dbReference type="PANTHER" id="PTHR43834:SF6">
    <property type="entry name" value="GTPASE DER"/>
    <property type="match status" value="1"/>
</dbReference>
<evidence type="ECO:0000256" key="11">
    <source>
        <dbReference type="RuleBase" id="RU004481"/>
    </source>
</evidence>
<dbReference type="Pfam" id="PF01926">
    <property type="entry name" value="MMR_HSR1"/>
    <property type="match status" value="2"/>
</dbReference>
<evidence type="ECO:0000256" key="8">
    <source>
        <dbReference type="ARBA" id="ARBA00053470"/>
    </source>
</evidence>
<dbReference type="FunFam" id="3.40.50.300:FF:000057">
    <property type="entry name" value="GTPase Der"/>
    <property type="match status" value="1"/>
</dbReference>
<sequence>MSKPIVAILGRPNVGKSTLFNRIVGGRVAIVEDTPGVTRDRLYMDAEWSGRHFTLVDTGGLDFQEDSEITGHVRTQVELAIREADVVLFVVDARAGLNPDDLEVASVVRRAHKPAVLVVNKVENFDSPEKIYDFFQLGLGDPVPVSAAEGLNTGDMLDRLVELLPPDQGVADSPDIIKIAVIGRPNVGKSSLVNSLLGEERVIVSNIPGTTRDAIDTTFERDGKNYMLIDTAGIRRRSRVERTTEKYSVIRSLRAIDRCDVVLVVIDAVEGVTEQDKRIAGYAHEAGKGSILVVNKWDLVEKDDKTMKRYSDKVRQELAFMPYAPLIFTSALTGKRVLKVLELVDFVAEKHATRVSTANLNTLIREATQQNPPPADKTRRLKILYATQSGVKPPRFVLFVNDPELLHFSYQRYLENQIRSAYGFEGTPLRFSLRRRSKEE</sequence>
<feature type="binding site" evidence="9">
    <location>
        <begin position="10"/>
        <end position="17"/>
    </location>
    <ligand>
        <name>GTP</name>
        <dbReference type="ChEBI" id="CHEBI:37565"/>
        <label>1</label>
    </ligand>
</feature>
<keyword evidence="4 11" id="KW-0677">Repeat</keyword>
<evidence type="ECO:0000313" key="13">
    <source>
        <dbReference type="EMBL" id="TEB05297.1"/>
    </source>
</evidence>
<dbReference type="PIRSF" id="PIRSF006485">
    <property type="entry name" value="GTP-binding_EngA"/>
    <property type="match status" value="1"/>
</dbReference>
<organism evidence="13 14">
    <name type="scientific">Pelotomaculum schinkii</name>
    <dbReference type="NCBI Taxonomy" id="78350"/>
    <lineage>
        <taxon>Bacteria</taxon>
        <taxon>Bacillati</taxon>
        <taxon>Bacillota</taxon>
        <taxon>Clostridia</taxon>
        <taxon>Eubacteriales</taxon>
        <taxon>Desulfotomaculaceae</taxon>
        <taxon>Pelotomaculum</taxon>
    </lineage>
</organism>
<dbReference type="FunFam" id="3.30.300.20:FF:000004">
    <property type="entry name" value="GTPase Der"/>
    <property type="match status" value="1"/>
</dbReference>
<reference evidence="13 14" key="1">
    <citation type="journal article" date="2018" name="Environ. Microbiol.">
        <title>Novel energy conservation strategies and behaviour of Pelotomaculum schinkii driving syntrophic propionate catabolism.</title>
        <authorList>
            <person name="Hidalgo-Ahumada C.A.P."/>
            <person name="Nobu M.K."/>
            <person name="Narihiro T."/>
            <person name="Tamaki H."/>
            <person name="Liu W.T."/>
            <person name="Kamagata Y."/>
            <person name="Stams A.J.M."/>
            <person name="Imachi H."/>
            <person name="Sousa D.Z."/>
        </authorList>
    </citation>
    <scope>NUCLEOTIDE SEQUENCE [LARGE SCALE GENOMIC DNA]</scope>
    <source>
        <strain evidence="13 14">HH</strain>
    </source>
</reference>
<dbReference type="InterPro" id="IPR032859">
    <property type="entry name" value="KH_dom-like"/>
</dbReference>
<dbReference type="Gene3D" id="3.40.50.300">
    <property type="entry name" value="P-loop containing nucleotide triphosphate hydrolases"/>
    <property type="match status" value="2"/>
</dbReference>
<dbReference type="PRINTS" id="PR00326">
    <property type="entry name" value="GTP1OBG"/>
</dbReference>
<feature type="binding site" evidence="9">
    <location>
        <begin position="183"/>
        <end position="190"/>
    </location>
    <ligand>
        <name>GTP</name>
        <dbReference type="ChEBI" id="CHEBI:37565"/>
        <label>2</label>
    </ligand>
</feature>
<feature type="binding site" evidence="9">
    <location>
        <begin position="57"/>
        <end position="61"/>
    </location>
    <ligand>
        <name>GTP</name>
        <dbReference type="ChEBI" id="CHEBI:37565"/>
        <label>1</label>
    </ligand>
</feature>
<dbReference type="EMBL" id="QFGA01000002">
    <property type="protein sequence ID" value="TEB05297.1"/>
    <property type="molecule type" value="Genomic_DNA"/>
</dbReference>
<evidence type="ECO:0000259" key="12">
    <source>
        <dbReference type="PROSITE" id="PS51712"/>
    </source>
</evidence>
<evidence type="ECO:0000313" key="14">
    <source>
        <dbReference type="Proteomes" id="UP000298324"/>
    </source>
</evidence>
<feature type="domain" description="EngA-type G" evidence="12">
    <location>
        <begin position="4"/>
        <end position="168"/>
    </location>
</feature>
<gene>
    <name evidence="9 13" type="primary">der</name>
    <name evidence="13" type="ORF">Psch_02338</name>
</gene>
<dbReference type="FunFam" id="3.40.50.300:FF:000040">
    <property type="entry name" value="GTPase Der"/>
    <property type="match status" value="1"/>
</dbReference>
<dbReference type="NCBIfam" id="TIGR00231">
    <property type="entry name" value="small_GTP"/>
    <property type="match status" value="2"/>
</dbReference>
<feature type="domain" description="EngA-type G" evidence="12">
    <location>
        <begin position="177"/>
        <end position="352"/>
    </location>
</feature>
<comment type="function">
    <text evidence="8 9 11">GTPase that plays an essential role in the late steps of ribosome biogenesis.</text>
</comment>
<dbReference type="PROSITE" id="PS51712">
    <property type="entry name" value="G_ENGA"/>
    <property type="match status" value="2"/>
</dbReference>
<evidence type="ECO:0000256" key="3">
    <source>
        <dbReference type="ARBA" id="ARBA00022517"/>
    </source>
</evidence>
<dbReference type="CDD" id="cd01894">
    <property type="entry name" value="EngA1"/>
    <property type="match status" value="1"/>
</dbReference>
<comment type="subunit">
    <text evidence="9">Associates with the 50S ribosomal subunit.</text>
</comment>
<accession>A0A4Y7R919</accession>
<dbReference type="InterPro" id="IPR031166">
    <property type="entry name" value="G_ENGA"/>
</dbReference>
<dbReference type="InterPro" id="IPR016484">
    <property type="entry name" value="GTPase_Der"/>
</dbReference>
<evidence type="ECO:0000256" key="7">
    <source>
        <dbReference type="ARBA" id="ARBA00032345"/>
    </source>
</evidence>
<dbReference type="HAMAP" id="MF_00195">
    <property type="entry name" value="GTPase_Der"/>
    <property type="match status" value="1"/>
</dbReference>
<evidence type="ECO:0000256" key="10">
    <source>
        <dbReference type="PROSITE-ProRule" id="PRU01049"/>
    </source>
</evidence>
<dbReference type="CDD" id="cd01895">
    <property type="entry name" value="EngA2"/>
    <property type="match status" value="1"/>
</dbReference>
<evidence type="ECO:0000256" key="6">
    <source>
        <dbReference type="ARBA" id="ARBA00023134"/>
    </source>
</evidence>
<dbReference type="InterPro" id="IPR005225">
    <property type="entry name" value="Small_GTP-bd"/>
</dbReference>
<evidence type="ECO:0000256" key="2">
    <source>
        <dbReference type="ARBA" id="ARBA00020953"/>
    </source>
</evidence>
<dbReference type="Pfam" id="PF14714">
    <property type="entry name" value="KH_dom-like"/>
    <property type="match status" value="1"/>
</dbReference>
<feature type="binding site" evidence="9">
    <location>
        <begin position="230"/>
        <end position="234"/>
    </location>
    <ligand>
        <name>GTP</name>
        <dbReference type="ChEBI" id="CHEBI:37565"/>
        <label>2</label>
    </ligand>
</feature>
<dbReference type="InterPro" id="IPR006073">
    <property type="entry name" value="GTP-bd"/>
</dbReference>
<keyword evidence="3 9" id="KW-0690">Ribosome biogenesis</keyword>